<organism evidence="3 4">
    <name type="scientific">Ananas comosus</name>
    <name type="common">Pineapple</name>
    <name type="synonym">Ananas ananas</name>
    <dbReference type="NCBI Taxonomy" id="4615"/>
    <lineage>
        <taxon>Eukaryota</taxon>
        <taxon>Viridiplantae</taxon>
        <taxon>Streptophyta</taxon>
        <taxon>Embryophyta</taxon>
        <taxon>Tracheophyta</taxon>
        <taxon>Spermatophyta</taxon>
        <taxon>Magnoliopsida</taxon>
        <taxon>Liliopsida</taxon>
        <taxon>Poales</taxon>
        <taxon>Bromeliaceae</taxon>
        <taxon>Bromelioideae</taxon>
        <taxon>Ananas</taxon>
    </lineage>
</organism>
<dbReference type="EMBL" id="LSRQ01003087">
    <property type="protein sequence ID" value="OAY72487.1"/>
    <property type="molecule type" value="Genomic_DNA"/>
</dbReference>
<evidence type="ECO:0000313" key="5">
    <source>
        <dbReference type="Proteomes" id="UP000515123"/>
    </source>
</evidence>
<evidence type="ECO:0000313" key="4">
    <source>
        <dbReference type="Proteomes" id="UP000092600"/>
    </source>
</evidence>
<reference evidence="6" key="2">
    <citation type="submission" date="2025-04" db="UniProtKB">
        <authorList>
            <consortium name="RefSeq"/>
        </authorList>
    </citation>
    <scope>IDENTIFICATION</scope>
    <source>
        <tissue evidence="6">Leaf</tissue>
    </source>
</reference>
<evidence type="ECO:0000313" key="6">
    <source>
        <dbReference type="RefSeq" id="XP_020094390.1"/>
    </source>
</evidence>
<keyword evidence="5" id="KW-1185">Reference proteome</keyword>
<protein>
    <submittedName>
        <fullName evidence="6">Uncharacterized protein LOC109714258</fullName>
    </submittedName>
</protein>
<dbReference type="STRING" id="4615.A0A199V5X5"/>
<gene>
    <name evidence="6" type="primary">LOC109714258</name>
    <name evidence="3" type="ORF">ACMD2_12811</name>
</gene>
<feature type="compositionally biased region" description="Basic and acidic residues" evidence="1">
    <location>
        <begin position="48"/>
        <end position="57"/>
    </location>
</feature>
<reference evidence="3 4" key="1">
    <citation type="journal article" date="2016" name="DNA Res.">
        <title>The draft genome of MD-2 pineapple using hybrid error correction of long reads.</title>
        <authorList>
            <person name="Redwan R.M."/>
            <person name="Saidin A."/>
            <person name="Kumar S.V."/>
        </authorList>
    </citation>
    <scope>NUCLEOTIDE SEQUENCE [LARGE SCALE GENOMIC DNA]</scope>
    <source>
        <strain evidence="4">cv. MD2</strain>
        <tissue evidence="3">Leaf</tissue>
    </source>
</reference>
<proteinExistence type="predicted"/>
<evidence type="ECO:0000256" key="2">
    <source>
        <dbReference type="SAM" id="SignalP"/>
    </source>
</evidence>
<accession>A0A199V5X5</accession>
<name>A0A199V5X5_ANACO</name>
<dbReference type="OrthoDB" id="75833at2759"/>
<dbReference type="GeneID" id="109714258"/>
<dbReference type="Gene3D" id="3.30.70.260">
    <property type="match status" value="1"/>
</dbReference>
<dbReference type="PANTHER" id="PTHR36357">
    <property type="entry name" value="OS03G0148300 PROTEIN"/>
    <property type="match status" value="1"/>
</dbReference>
<feature type="chain" id="PRO_5044554518" evidence="2">
    <location>
        <begin position="22"/>
        <end position="206"/>
    </location>
</feature>
<dbReference type="AlphaFoldDB" id="A0A199V5X5"/>
<feature type="region of interest" description="Disordered" evidence="1">
    <location>
        <begin position="41"/>
        <end position="73"/>
    </location>
</feature>
<dbReference type="Proteomes" id="UP000515123">
    <property type="component" value="Linkage group 8"/>
</dbReference>
<dbReference type="PANTHER" id="PTHR36357:SF1">
    <property type="entry name" value="OS03G0148300 PROTEIN"/>
    <property type="match status" value="1"/>
</dbReference>
<sequence length="206" mass="23942">MSRSSSLFVLLLFVFVFFLLAKVSEESKRTVSIPDELDDVVDDEEDEEWRRWGEKRRGPQRSSSEPPPDFSRMRPSEIQAELMRSHTGPSYGFVKLRLGVSRSREEIPEIAMKWSKLLRTGSVETKFMAFDLSTIMFTLERGQDIEELKEFVLSQPEAYEMKIGDLVYRRPGDPPLDEVIEMLRRKRSVAENQASTEDHVGYEDEL</sequence>
<evidence type="ECO:0000256" key="1">
    <source>
        <dbReference type="SAM" id="MobiDB-lite"/>
    </source>
</evidence>
<dbReference type="RefSeq" id="XP_020094390.1">
    <property type="nucleotide sequence ID" value="XM_020238801.1"/>
</dbReference>
<dbReference type="Gramene" id="Aco022951.1.mrna1">
    <property type="protein sequence ID" value="Aco022951.1.mrna1"/>
    <property type="gene ID" value="Aco022951.1.path1"/>
</dbReference>
<keyword evidence="2" id="KW-0732">Signal</keyword>
<dbReference type="Proteomes" id="UP000092600">
    <property type="component" value="Unassembled WGS sequence"/>
</dbReference>
<feature type="signal peptide" evidence="2">
    <location>
        <begin position="1"/>
        <end position="21"/>
    </location>
</feature>
<evidence type="ECO:0000313" key="3">
    <source>
        <dbReference type="EMBL" id="OAY72487.1"/>
    </source>
</evidence>